<name>A0A1M7RDZ0_9ACTN</name>
<keyword evidence="3" id="KW-1185">Reference proteome</keyword>
<accession>A0A1M7RDZ0</accession>
<dbReference type="EMBL" id="FRCS01000010">
    <property type="protein sequence ID" value="SHN44430.1"/>
    <property type="molecule type" value="Genomic_DNA"/>
</dbReference>
<evidence type="ECO:0000313" key="2">
    <source>
        <dbReference type="EMBL" id="SHN44430.1"/>
    </source>
</evidence>
<sequence length="327" mass="36067">MVQKETAYTLLKRLSTGMQLLLLSVIALAALGLLWWAESTSGATKSFLSAVGTGLLTSALFGLAQALITGRVTTELLRASVVNEVSSSLSASNRNFFPTHDFPASSVPDPSFNGILESDLEDSSHYWFRGLSARYTATRLLLHGSASLQAHLILPDPQTPLSIAGRVDYEDRHGLRAGMTYNQVRDAVAKEVATGLVGLFRARTRCAGIRLILVSTPSLDRFEIFRDSIWITLFSDRASDKRFPRSLRFSGQSVLYRMQEAECAQIASHPSSRIVDIDRRWNDSHLAAFLTDALGRAVSDSERADLISANDEFVRSYRRIPRTGGQR</sequence>
<dbReference type="STRING" id="134849.SAMN05443668_110207"/>
<keyword evidence="1" id="KW-0812">Transmembrane</keyword>
<proteinExistence type="predicted"/>
<organism evidence="2 3">
    <name type="scientific">Cryptosporangium aurantiacum</name>
    <dbReference type="NCBI Taxonomy" id="134849"/>
    <lineage>
        <taxon>Bacteria</taxon>
        <taxon>Bacillati</taxon>
        <taxon>Actinomycetota</taxon>
        <taxon>Actinomycetes</taxon>
        <taxon>Cryptosporangiales</taxon>
        <taxon>Cryptosporangiaceae</taxon>
        <taxon>Cryptosporangium</taxon>
    </lineage>
</organism>
<gene>
    <name evidence="2" type="ORF">SAMN05443668_110207</name>
</gene>
<dbReference type="AlphaFoldDB" id="A0A1M7RDZ0"/>
<protein>
    <submittedName>
        <fullName evidence="2">Uncharacterized protein</fullName>
    </submittedName>
</protein>
<feature type="transmembrane region" description="Helical" evidence="1">
    <location>
        <begin position="20"/>
        <end position="37"/>
    </location>
</feature>
<dbReference type="RefSeq" id="WP_143175476.1">
    <property type="nucleotide sequence ID" value="NZ_FRCS01000010.1"/>
</dbReference>
<dbReference type="Proteomes" id="UP000184440">
    <property type="component" value="Unassembled WGS sequence"/>
</dbReference>
<reference evidence="2 3" key="1">
    <citation type="submission" date="2016-11" db="EMBL/GenBank/DDBJ databases">
        <authorList>
            <person name="Jaros S."/>
            <person name="Januszkiewicz K."/>
            <person name="Wedrychowicz H."/>
        </authorList>
    </citation>
    <scope>NUCLEOTIDE SEQUENCE [LARGE SCALE GENOMIC DNA]</scope>
    <source>
        <strain evidence="2 3">DSM 46144</strain>
    </source>
</reference>
<keyword evidence="1" id="KW-1133">Transmembrane helix</keyword>
<evidence type="ECO:0000313" key="3">
    <source>
        <dbReference type="Proteomes" id="UP000184440"/>
    </source>
</evidence>
<feature type="transmembrane region" description="Helical" evidence="1">
    <location>
        <begin position="49"/>
        <end position="68"/>
    </location>
</feature>
<evidence type="ECO:0000256" key="1">
    <source>
        <dbReference type="SAM" id="Phobius"/>
    </source>
</evidence>
<keyword evidence="1" id="KW-0472">Membrane</keyword>
<dbReference type="OrthoDB" id="3657699at2"/>